<dbReference type="VEuPathDB" id="FungiDB:Z519_07400"/>
<dbReference type="EMBL" id="KN846989">
    <property type="protein sequence ID" value="KIW92416.1"/>
    <property type="molecule type" value="Genomic_DNA"/>
</dbReference>
<evidence type="ECO:0000313" key="2">
    <source>
        <dbReference type="Proteomes" id="UP000053789"/>
    </source>
</evidence>
<name>A0A0D2ERB6_CLAB1</name>
<accession>A0A0D2ERB6</accession>
<dbReference type="HOGENOM" id="CLU_1467986_0_0_1"/>
<reference evidence="1" key="1">
    <citation type="submission" date="2015-01" db="EMBL/GenBank/DDBJ databases">
        <title>The Genome Sequence of Cladophialophora bantiana CBS 173.52.</title>
        <authorList>
            <consortium name="The Broad Institute Genomics Platform"/>
            <person name="Cuomo C."/>
            <person name="de Hoog S."/>
            <person name="Gorbushina A."/>
            <person name="Stielow B."/>
            <person name="Teixiera M."/>
            <person name="Abouelleil A."/>
            <person name="Chapman S.B."/>
            <person name="Priest M."/>
            <person name="Young S.K."/>
            <person name="Wortman J."/>
            <person name="Nusbaum C."/>
            <person name="Birren B."/>
        </authorList>
    </citation>
    <scope>NUCLEOTIDE SEQUENCE [LARGE SCALE GENOMIC DNA]</scope>
    <source>
        <strain evidence="1">CBS 173.52</strain>
    </source>
</reference>
<keyword evidence="2" id="KW-1185">Reference proteome</keyword>
<protein>
    <submittedName>
        <fullName evidence="1">Uncharacterized protein</fullName>
    </submittedName>
</protein>
<dbReference type="AlphaFoldDB" id="A0A0D2ERB6"/>
<dbReference type="Proteomes" id="UP000053789">
    <property type="component" value="Unassembled WGS sequence"/>
</dbReference>
<sequence length="184" mass="20055">MVEQMHDVDNGSEIRSLTLDTPGRVEEFGMKDSMVEDLRELLNASPLASRICTPSSTASISTSSILTHATQSGSETSANLSLSGLDGRCEGKTVDCYRSEAEDPVPANPVRNEQDGTRGIENTVQTQACGVDNIGIGDTIAFRFRGSDSENTLDWSPPNERQTFRFRHSSDSYLLKSLDINYSA</sequence>
<dbReference type="RefSeq" id="XP_016619085.1">
    <property type="nucleotide sequence ID" value="XM_016765135.1"/>
</dbReference>
<dbReference type="GeneID" id="27700328"/>
<organism evidence="1 2">
    <name type="scientific">Cladophialophora bantiana (strain ATCC 10958 / CBS 173.52 / CDC B-1940 / NIH 8579)</name>
    <name type="common">Xylohypha bantiana</name>
    <dbReference type="NCBI Taxonomy" id="1442370"/>
    <lineage>
        <taxon>Eukaryota</taxon>
        <taxon>Fungi</taxon>
        <taxon>Dikarya</taxon>
        <taxon>Ascomycota</taxon>
        <taxon>Pezizomycotina</taxon>
        <taxon>Eurotiomycetes</taxon>
        <taxon>Chaetothyriomycetidae</taxon>
        <taxon>Chaetothyriales</taxon>
        <taxon>Herpotrichiellaceae</taxon>
        <taxon>Cladophialophora</taxon>
    </lineage>
</organism>
<gene>
    <name evidence="1" type="ORF">Z519_07400</name>
</gene>
<evidence type="ECO:0000313" key="1">
    <source>
        <dbReference type="EMBL" id="KIW92416.1"/>
    </source>
</evidence>
<proteinExistence type="predicted"/>